<proteinExistence type="predicted"/>
<name>B1ZTM5_OPITP</name>
<evidence type="ECO:0000313" key="4">
    <source>
        <dbReference type="Proteomes" id="UP000007013"/>
    </source>
</evidence>
<reference evidence="3 4" key="1">
    <citation type="journal article" date="2011" name="J. Bacteriol.">
        <title>Genome sequence of the verrucomicrobium Opitutus terrae PB90-1, an abundant inhabitant of rice paddy soil ecosystems.</title>
        <authorList>
            <person name="van Passel M.W."/>
            <person name="Kant R."/>
            <person name="Palva A."/>
            <person name="Copeland A."/>
            <person name="Lucas S."/>
            <person name="Lapidus A."/>
            <person name="Glavina del Rio T."/>
            <person name="Pitluck S."/>
            <person name="Goltsman E."/>
            <person name="Clum A."/>
            <person name="Sun H."/>
            <person name="Schmutz J."/>
            <person name="Larimer F.W."/>
            <person name="Land M.L."/>
            <person name="Hauser L."/>
            <person name="Kyrpides N."/>
            <person name="Mikhailova N."/>
            <person name="Richardson P.P."/>
            <person name="Janssen P.H."/>
            <person name="de Vos W.M."/>
            <person name="Smidt H."/>
        </authorList>
    </citation>
    <scope>NUCLEOTIDE SEQUENCE [LARGE SCALE GENOMIC DNA]</scope>
    <source>
        <strain evidence="4">DSM 11246 / JCM 15787 / PB90-1</strain>
    </source>
</reference>
<dbReference type="SUPFAM" id="SSF48452">
    <property type="entry name" value="TPR-like"/>
    <property type="match status" value="1"/>
</dbReference>
<feature type="domain" description="Ancillary SecYEG translocon subunit/Cell division coordinator CpoB TPR" evidence="2">
    <location>
        <begin position="37"/>
        <end position="167"/>
    </location>
</feature>
<dbReference type="Proteomes" id="UP000007013">
    <property type="component" value="Chromosome"/>
</dbReference>
<protein>
    <recommendedName>
        <fullName evidence="2">Ancillary SecYEG translocon subunit/Cell division coordinator CpoB TPR domain-containing protein</fullName>
    </recommendedName>
</protein>
<dbReference type="Gene3D" id="1.25.40.10">
    <property type="entry name" value="Tetratricopeptide repeat domain"/>
    <property type="match status" value="1"/>
</dbReference>
<feature type="region of interest" description="Disordered" evidence="1">
    <location>
        <begin position="223"/>
        <end position="242"/>
    </location>
</feature>
<feature type="compositionally biased region" description="Pro residues" evidence="1">
    <location>
        <begin position="1"/>
        <end position="10"/>
    </location>
</feature>
<evidence type="ECO:0000259" key="2">
    <source>
        <dbReference type="Pfam" id="PF09976"/>
    </source>
</evidence>
<gene>
    <name evidence="3" type="ordered locus">Oter_0677</name>
</gene>
<dbReference type="RefSeq" id="WP_012373504.1">
    <property type="nucleotide sequence ID" value="NC_010571.1"/>
</dbReference>
<dbReference type="AlphaFoldDB" id="B1ZTM5"/>
<dbReference type="InterPro" id="IPR011990">
    <property type="entry name" value="TPR-like_helical_dom_sf"/>
</dbReference>
<dbReference type="HOGENOM" id="CLU_1146307_0_0_0"/>
<dbReference type="OrthoDB" id="194944at2"/>
<organism evidence="3 4">
    <name type="scientific">Opitutus terrae (strain DSM 11246 / JCM 15787 / PB90-1)</name>
    <dbReference type="NCBI Taxonomy" id="452637"/>
    <lineage>
        <taxon>Bacteria</taxon>
        <taxon>Pseudomonadati</taxon>
        <taxon>Verrucomicrobiota</taxon>
        <taxon>Opitutia</taxon>
        <taxon>Opitutales</taxon>
        <taxon>Opitutaceae</taxon>
        <taxon>Opitutus</taxon>
    </lineage>
</organism>
<keyword evidence="4" id="KW-1185">Reference proteome</keyword>
<evidence type="ECO:0000256" key="1">
    <source>
        <dbReference type="SAM" id="MobiDB-lite"/>
    </source>
</evidence>
<sequence length="242" mass="25906">MPNPVNPSAPTPAGDNRAAARADQSPVGPSFEERLRVFWQQNSKLVTGALVVVLLAILGKGGWEYLQAEKDREVRRAYAAATTPAQLKTFTAAHPEHPLAGAAYLRMADDAYADRKFTDAVGLYEQAIQALDAPVLESRARLGIAIAKLQGGRAAEGETALKAFANEAKEVKAFRVEALYHLAVSALTNGKPEDVKSYSEQLMQLDPTSPWTQRAMMLRANAPTVATPASEGPSITVPGGKK</sequence>
<accession>B1ZTM5</accession>
<dbReference type="EMBL" id="CP001032">
    <property type="protein sequence ID" value="ACB73966.1"/>
    <property type="molecule type" value="Genomic_DNA"/>
</dbReference>
<dbReference type="KEGG" id="ote:Oter_0677"/>
<dbReference type="Pfam" id="PF09976">
    <property type="entry name" value="TPR_21"/>
    <property type="match status" value="1"/>
</dbReference>
<evidence type="ECO:0000313" key="3">
    <source>
        <dbReference type="EMBL" id="ACB73966.1"/>
    </source>
</evidence>
<feature type="region of interest" description="Disordered" evidence="1">
    <location>
        <begin position="1"/>
        <end position="27"/>
    </location>
</feature>
<dbReference type="eggNOG" id="COG2976">
    <property type="taxonomic scope" value="Bacteria"/>
</dbReference>
<dbReference type="InterPro" id="IPR018704">
    <property type="entry name" value="SecYEG/CpoB_TPR"/>
</dbReference>